<dbReference type="GO" id="GO:0006281">
    <property type="term" value="P:DNA repair"/>
    <property type="evidence" value="ECO:0007669"/>
    <property type="project" value="InterPro"/>
</dbReference>
<sequence>MVEQGRILLGDQAAQRAGVESGMGIAAARMLAPAIALVARDRARETSALQTLACWAGNLTPRLSLTPDTLLLEIGSCLRLFGGLEVMVPLAKEGVQAQHYSVEIAAAPTPLGAHWLAQARTQALCPDEASMRQKLAMLPVDILPHKAAVTLRRFGITTLAEAARLPSAALARRIGREAVRLIAQALGEQPDPRPDFVFPERFALSLELPATVEYATALLFAARRLISALAGWLSARQAGVREIMLQLRHRHTVTDVVLRFADLTADGSRFERVLRERLERLTLQAPVESLLLTATQVVQRPHRNQTLFEAAQDTRDAIGNLLERLSARLGEKQVYGIAPHDDHRPEHATRSASLFGKSSPVAPPALPRPLWLLDKPESLSDVQGRPYRCGPLTLLAGPERIEAGWWDTRASRRDVRRDYFIARSVDARWLWIYRECQAPGRWFLQGFFA</sequence>
<accession>A0A1A8XW55</accession>
<keyword evidence="1" id="KW-0227">DNA damage</keyword>
<organism evidence="3 4">
    <name type="scientific">Candidatus Propionivibrio aalborgensis</name>
    <dbReference type="NCBI Taxonomy" id="1860101"/>
    <lineage>
        <taxon>Bacteria</taxon>
        <taxon>Pseudomonadati</taxon>
        <taxon>Pseudomonadota</taxon>
        <taxon>Betaproteobacteria</taxon>
        <taxon>Rhodocyclales</taxon>
        <taxon>Rhodocyclaceae</taxon>
        <taxon>Propionivibrio</taxon>
    </lineage>
</organism>
<dbReference type="PANTHER" id="PTHR35369:SF2">
    <property type="entry name" value="BLR3025 PROTEIN"/>
    <property type="match status" value="1"/>
</dbReference>
<reference evidence="3 4" key="1">
    <citation type="submission" date="2016-06" db="EMBL/GenBank/DDBJ databases">
        <authorList>
            <person name="Kjaerup R.B."/>
            <person name="Dalgaard T.S."/>
            <person name="Juul-Madsen H.R."/>
        </authorList>
    </citation>
    <scope>NUCLEOTIDE SEQUENCE [LARGE SCALE GENOMIC DNA]</scope>
    <source>
        <strain evidence="3">2</strain>
    </source>
</reference>
<dbReference type="SUPFAM" id="SSF56672">
    <property type="entry name" value="DNA/RNA polymerases"/>
    <property type="match status" value="1"/>
</dbReference>
<evidence type="ECO:0000259" key="2">
    <source>
        <dbReference type="Pfam" id="PF00817"/>
    </source>
</evidence>
<dbReference type="EMBL" id="FLQY01000222">
    <property type="protein sequence ID" value="SBT08951.1"/>
    <property type="molecule type" value="Genomic_DNA"/>
</dbReference>
<feature type="domain" description="UmuC" evidence="2">
    <location>
        <begin position="12"/>
        <end position="113"/>
    </location>
</feature>
<evidence type="ECO:0000313" key="4">
    <source>
        <dbReference type="Proteomes" id="UP000199600"/>
    </source>
</evidence>
<dbReference type="AlphaFoldDB" id="A0A1A8XW55"/>
<dbReference type="PANTHER" id="PTHR35369">
    <property type="entry name" value="BLR3025 PROTEIN-RELATED"/>
    <property type="match status" value="1"/>
</dbReference>
<dbReference type="InterPro" id="IPR043502">
    <property type="entry name" value="DNA/RNA_pol_sf"/>
</dbReference>
<dbReference type="Proteomes" id="UP000199600">
    <property type="component" value="Unassembled WGS sequence"/>
</dbReference>
<dbReference type="InterPro" id="IPR050356">
    <property type="entry name" value="SulA_CellDiv_inhibitor"/>
</dbReference>
<name>A0A1A8XW55_9RHOO</name>
<dbReference type="CDD" id="cd03468">
    <property type="entry name" value="PolY_like"/>
    <property type="match status" value="1"/>
</dbReference>
<keyword evidence="4" id="KW-1185">Reference proteome</keyword>
<gene>
    <name evidence="3" type="ORF">PROAA_2990003</name>
</gene>
<evidence type="ECO:0000256" key="1">
    <source>
        <dbReference type="ARBA" id="ARBA00022763"/>
    </source>
</evidence>
<proteinExistence type="predicted"/>
<protein>
    <submittedName>
        <fullName evidence="3">Nucleotidyltransferase/DNA polymerase involved in DNA repair</fullName>
    </submittedName>
</protein>
<keyword evidence="3" id="KW-0808">Transferase</keyword>
<dbReference type="GO" id="GO:0016740">
    <property type="term" value="F:transferase activity"/>
    <property type="evidence" value="ECO:0007669"/>
    <property type="project" value="UniProtKB-KW"/>
</dbReference>
<dbReference type="Pfam" id="PF00817">
    <property type="entry name" value="IMS"/>
    <property type="match status" value="1"/>
</dbReference>
<dbReference type="InterPro" id="IPR001126">
    <property type="entry name" value="UmuC"/>
</dbReference>
<evidence type="ECO:0000313" key="3">
    <source>
        <dbReference type="EMBL" id="SBT08951.1"/>
    </source>
</evidence>